<organism evidence="1 2">
    <name type="scientific">Novosphingobium pituita</name>
    <dbReference type="NCBI Taxonomy" id="3056842"/>
    <lineage>
        <taxon>Bacteria</taxon>
        <taxon>Pseudomonadati</taxon>
        <taxon>Pseudomonadota</taxon>
        <taxon>Alphaproteobacteria</taxon>
        <taxon>Sphingomonadales</taxon>
        <taxon>Sphingomonadaceae</taxon>
        <taxon>Novosphingobium</taxon>
    </lineage>
</organism>
<keyword evidence="2" id="KW-1185">Reference proteome</keyword>
<sequence length="54" mass="6003">MNVRAELSSNMAIRFEKTFGISAYTLMRTQAAYELACARAHKDEIRGQPIAKAA</sequence>
<gene>
    <name evidence="1" type="ORF">NUTIK01_02650</name>
</gene>
<comment type="caution">
    <text evidence="1">The sequence shown here is derived from an EMBL/GenBank/DDBJ whole genome shotgun (WGS) entry which is preliminary data.</text>
</comment>
<accession>A0ABQ6P2N3</accession>
<dbReference type="Proteomes" id="UP001187221">
    <property type="component" value="Unassembled WGS sequence"/>
</dbReference>
<dbReference type="Gene3D" id="1.10.260.40">
    <property type="entry name" value="lambda repressor-like DNA-binding domains"/>
    <property type="match status" value="1"/>
</dbReference>
<evidence type="ECO:0000313" key="2">
    <source>
        <dbReference type="Proteomes" id="UP001187221"/>
    </source>
</evidence>
<name>A0ABQ6P2N3_9SPHN</name>
<proteinExistence type="predicted"/>
<evidence type="ECO:0000313" key="1">
    <source>
        <dbReference type="EMBL" id="GMM59488.1"/>
    </source>
</evidence>
<reference evidence="1 2" key="1">
    <citation type="submission" date="2023-06" db="EMBL/GenBank/DDBJ databases">
        <title>Draft genome sequence of Novosphingobium sp. strain IK01.</title>
        <authorList>
            <person name="Hatamoto M."/>
            <person name="Ikarashi T."/>
            <person name="Yamaguchi T."/>
        </authorList>
    </citation>
    <scope>NUCLEOTIDE SEQUENCE [LARGE SCALE GENOMIC DNA]</scope>
    <source>
        <strain evidence="1 2">IK01</strain>
    </source>
</reference>
<dbReference type="EMBL" id="BTFW01000001">
    <property type="protein sequence ID" value="GMM59488.1"/>
    <property type="molecule type" value="Genomic_DNA"/>
</dbReference>
<dbReference type="InterPro" id="IPR010982">
    <property type="entry name" value="Lambda_DNA-bd_dom_sf"/>
</dbReference>
<protein>
    <submittedName>
        <fullName evidence="1">Uncharacterized protein</fullName>
    </submittedName>
</protein>